<dbReference type="OrthoDB" id="9768837at2"/>
<name>A0A3A9K619_9BACI</name>
<feature type="domain" description="ABC-2 type transporter transmembrane" evidence="7">
    <location>
        <begin position="19"/>
        <end position="387"/>
    </location>
</feature>
<evidence type="ECO:0000313" key="9">
    <source>
        <dbReference type="Proteomes" id="UP000281498"/>
    </source>
</evidence>
<dbReference type="Proteomes" id="UP000281498">
    <property type="component" value="Unassembled WGS sequence"/>
</dbReference>
<accession>A0A3A9K619</accession>
<organism evidence="8 9">
    <name type="scientific">Salipaludibacillus neizhouensis</name>
    <dbReference type="NCBI Taxonomy" id="885475"/>
    <lineage>
        <taxon>Bacteria</taxon>
        <taxon>Bacillati</taxon>
        <taxon>Bacillota</taxon>
        <taxon>Bacilli</taxon>
        <taxon>Bacillales</taxon>
        <taxon>Bacillaceae</taxon>
    </lineage>
</organism>
<feature type="transmembrane region" description="Helical" evidence="6">
    <location>
        <begin position="183"/>
        <end position="206"/>
    </location>
</feature>
<feature type="transmembrane region" description="Helical" evidence="6">
    <location>
        <begin position="279"/>
        <end position="301"/>
    </location>
</feature>
<evidence type="ECO:0000256" key="5">
    <source>
        <dbReference type="ARBA" id="ARBA00023136"/>
    </source>
</evidence>
<dbReference type="GO" id="GO:0005886">
    <property type="term" value="C:plasma membrane"/>
    <property type="evidence" value="ECO:0007669"/>
    <property type="project" value="UniProtKB-SubCell"/>
</dbReference>
<dbReference type="EMBL" id="PDOE01000007">
    <property type="protein sequence ID" value="RKL66310.1"/>
    <property type="molecule type" value="Genomic_DNA"/>
</dbReference>
<proteinExistence type="predicted"/>
<comment type="caution">
    <text evidence="8">The sequence shown here is derived from an EMBL/GenBank/DDBJ whole genome shotgun (WGS) entry which is preliminary data.</text>
</comment>
<evidence type="ECO:0000256" key="4">
    <source>
        <dbReference type="ARBA" id="ARBA00022989"/>
    </source>
</evidence>
<reference evidence="8 9" key="1">
    <citation type="submission" date="2017-10" db="EMBL/GenBank/DDBJ databases">
        <title>Bacillus sp. nov., a halophilic bacterium isolated from a Keqin Lake.</title>
        <authorList>
            <person name="Wang H."/>
        </authorList>
    </citation>
    <scope>NUCLEOTIDE SEQUENCE [LARGE SCALE GENOMIC DNA]</scope>
    <source>
        <strain evidence="8 9">KCTC 13187</strain>
    </source>
</reference>
<feature type="transmembrane region" description="Helical" evidence="6">
    <location>
        <begin position="21"/>
        <end position="42"/>
    </location>
</feature>
<feature type="transmembrane region" description="Helical" evidence="6">
    <location>
        <begin position="313"/>
        <end position="332"/>
    </location>
</feature>
<gene>
    <name evidence="8" type="ORF">CR203_15560</name>
</gene>
<keyword evidence="2" id="KW-1003">Cell membrane</keyword>
<feature type="transmembrane region" description="Helical" evidence="6">
    <location>
        <begin position="338"/>
        <end position="356"/>
    </location>
</feature>
<evidence type="ECO:0000259" key="7">
    <source>
        <dbReference type="Pfam" id="PF12698"/>
    </source>
</evidence>
<dbReference type="InterPro" id="IPR051449">
    <property type="entry name" value="ABC-2_transporter_component"/>
</dbReference>
<evidence type="ECO:0000256" key="3">
    <source>
        <dbReference type="ARBA" id="ARBA00022692"/>
    </source>
</evidence>
<keyword evidence="3 6" id="KW-0812">Transmembrane</keyword>
<dbReference type="PANTHER" id="PTHR30294:SF29">
    <property type="entry name" value="MULTIDRUG ABC TRANSPORTER PERMEASE YBHS-RELATED"/>
    <property type="match status" value="1"/>
</dbReference>
<evidence type="ECO:0000313" key="8">
    <source>
        <dbReference type="EMBL" id="RKL66310.1"/>
    </source>
</evidence>
<dbReference type="PANTHER" id="PTHR30294">
    <property type="entry name" value="MEMBRANE COMPONENT OF ABC TRANSPORTER YHHJ-RELATED"/>
    <property type="match status" value="1"/>
</dbReference>
<comment type="subcellular location">
    <subcellularLocation>
        <location evidence="1">Cell membrane</location>
        <topology evidence="1">Multi-pass membrane protein</topology>
    </subcellularLocation>
</comment>
<dbReference type="AlphaFoldDB" id="A0A3A9K619"/>
<dbReference type="RefSeq" id="WP_110939092.1">
    <property type="nucleotide sequence ID" value="NZ_KZ614148.1"/>
</dbReference>
<dbReference type="Pfam" id="PF12698">
    <property type="entry name" value="ABC2_membrane_3"/>
    <property type="match status" value="1"/>
</dbReference>
<feature type="transmembrane region" description="Helical" evidence="6">
    <location>
        <begin position="238"/>
        <end position="259"/>
    </location>
</feature>
<evidence type="ECO:0000256" key="1">
    <source>
        <dbReference type="ARBA" id="ARBA00004651"/>
    </source>
</evidence>
<protein>
    <submittedName>
        <fullName evidence="8">Sodium ABC transporter permease</fullName>
    </submittedName>
</protein>
<evidence type="ECO:0000256" key="6">
    <source>
        <dbReference type="SAM" id="Phobius"/>
    </source>
</evidence>
<sequence>MNNFWTTVSHTAGRRLKSKTFIWSTVIVMILIIGLINLNTILNGFADSDDSLETVAVIDETEGEASFGELLDSYEEGAFEYIHYTDGSLEDAVEAAENKDYDFVLSLQGSTTTLEAEFLSEGNDFTTAQQVNQDVQRVKEAVATNELDLNEEELALIYSPITFNEQSLTEGGDVRTEAEHMQAYWMVYALVFAIYIIVLTLGTMIATEVATEKSSRVMELIVSSVNPVTQMLGKITGIALVGVVNLGGLAIAAYIGFMISGEENFIQMIFNDGIEVSLLLYALLFIFLGYFVYGGVAAMLGALVSRAEEANQAIQPLIIVAMMAFFISLVGLNTPDSTFIQVLSYVPFFTPQLLFLRIGMGTVPVWEIAVIVSILAISAVLINVLAARVYRGGVLMYGKFSLKNGLKQALTISKKES</sequence>
<keyword evidence="4 6" id="KW-1133">Transmembrane helix</keyword>
<keyword evidence="5 6" id="KW-0472">Membrane</keyword>
<keyword evidence="9" id="KW-1185">Reference proteome</keyword>
<dbReference type="GO" id="GO:0140359">
    <property type="term" value="F:ABC-type transporter activity"/>
    <property type="evidence" value="ECO:0007669"/>
    <property type="project" value="InterPro"/>
</dbReference>
<feature type="transmembrane region" description="Helical" evidence="6">
    <location>
        <begin position="368"/>
        <end position="390"/>
    </location>
</feature>
<evidence type="ECO:0000256" key="2">
    <source>
        <dbReference type="ARBA" id="ARBA00022475"/>
    </source>
</evidence>
<dbReference type="InterPro" id="IPR013525">
    <property type="entry name" value="ABC2_TM"/>
</dbReference>